<gene>
    <name evidence="1" type="ORF">ONB1V03_LOCUS18482</name>
</gene>
<feature type="non-terminal residue" evidence="1">
    <location>
        <position position="76"/>
    </location>
</feature>
<organism evidence="1">
    <name type="scientific">Oppiella nova</name>
    <dbReference type="NCBI Taxonomy" id="334625"/>
    <lineage>
        <taxon>Eukaryota</taxon>
        <taxon>Metazoa</taxon>
        <taxon>Ecdysozoa</taxon>
        <taxon>Arthropoda</taxon>
        <taxon>Chelicerata</taxon>
        <taxon>Arachnida</taxon>
        <taxon>Acari</taxon>
        <taxon>Acariformes</taxon>
        <taxon>Sarcoptiformes</taxon>
        <taxon>Oribatida</taxon>
        <taxon>Brachypylina</taxon>
        <taxon>Oppioidea</taxon>
        <taxon>Oppiidae</taxon>
        <taxon>Oppiella</taxon>
    </lineage>
</organism>
<name>A0A7R9QXB1_9ACAR</name>
<dbReference type="Proteomes" id="UP000728032">
    <property type="component" value="Unassembled WGS sequence"/>
</dbReference>
<evidence type="ECO:0000313" key="2">
    <source>
        <dbReference type="Proteomes" id="UP000728032"/>
    </source>
</evidence>
<protein>
    <recommendedName>
        <fullName evidence="3">Glucosylceramidase</fullName>
    </recommendedName>
</protein>
<evidence type="ECO:0000313" key="1">
    <source>
        <dbReference type="EMBL" id="CAD7661922.1"/>
    </source>
</evidence>
<dbReference type="EMBL" id="CAJPVJ010025560">
    <property type="protein sequence ID" value="CAG2179058.1"/>
    <property type="molecule type" value="Genomic_DNA"/>
</dbReference>
<keyword evidence="2" id="KW-1185">Reference proteome</keyword>
<evidence type="ECO:0008006" key="3">
    <source>
        <dbReference type="Google" id="ProtNLM"/>
    </source>
</evidence>
<reference evidence="1" key="1">
    <citation type="submission" date="2020-11" db="EMBL/GenBank/DDBJ databases">
        <authorList>
            <person name="Tran Van P."/>
        </authorList>
    </citation>
    <scope>NUCLEOTIDE SEQUENCE</scope>
</reference>
<dbReference type="EMBL" id="OC940385">
    <property type="protein sequence ID" value="CAD7661922.1"/>
    <property type="molecule type" value="Genomic_DNA"/>
</dbReference>
<proteinExistence type="predicted"/>
<sequence>MIKCITVVDSVIIDCRNECVGRKGKDTLYCVCNATYCDDLDPITKQPVGTILSYQTSQSGDRFKESQLKFTKQNDH</sequence>
<accession>A0A7R9QXB1</accession>
<dbReference type="OrthoDB" id="6507481at2759"/>
<dbReference type="AlphaFoldDB" id="A0A7R9QXB1"/>
<dbReference type="SUPFAM" id="SSF51011">
    <property type="entry name" value="Glycosyl hydrolase domain"/>
    <property type="match status" value="1"/>
</dbReference>